<proteinExistence type="predicted"/>
<comment type="caution">
    <text evidence="1">The sequence shown here is derived from an EMBL/GenBank/DDBJ whole genome shotgun (WGS) entry which is preliminary data.</text>
</comment>
<accession>A0A437UAC0</accession>
<reference evidence="1" key="1">
    <citation type="submission" date="2018-12" db="EMBL/GenBank/DDBJ databases">
        <title>Draft genome sequence of Flaovobacterium columnare ARS1 isolated from channel catfish in Alabama.</title>
        <authorList>
            <person name="Cai W."/>
            <person name="Arias C."/>
        </authorList>
    </citation>
    <scope>NUCLEOTIDE SEQUENCE [LARGE SCALE GENOMIC DNA]</scope>
    <source>
        <strain evidence="1">ARS1</strain>
    </source>
</reference>
<name>A0A437UAC0_9FLAO</name>
<evidence type="ECO:0000313" key="2">
    <source>
        <dbReference type="Proteomes" id="UP000288951"/>
    </source>
</evidence>
<dbReference type="Proteomes" id="UP000288951">
    <property type="component" value="Unassembled WGS sequence"/>
</dbReference>
<dbReference type="EMBL" id="RQSM01000003">
    <property type="protein sequence ID" value="RVU90576.1"/>
    <property type="molecule type" value="Genomic_DNA"/>
</dbReference>
<sequence length="209" mass="24899">MKRFEDENIRGVKFNDFIDVVCPNCKHKAAVKIKNELESCPNCGKHNCESKRVFECKHCYYTLSRKKTVYEPYAKVYCSSCTEKYEVKGVQTTKQVSEIKVKCPHCNHSETVKAKLKEIEFEFKFDIEGVRDPFYNCSLWYQQEFKQNVFWALNNDHINYLERYIVADLRERNSKWNGGQTLVARLPKFVKEAKNRDKLLKIIEKWKQK</sequence>
<evidence type="ECO:0000313" key="1">
    <source>
        <dbReference type="EMBL" id="RVU90576.1"/>
    </source>
</evidence>
<organism evidence="1 2">
    <name type="scientific">Flavobacterium columnare</name>
    <dbReference type="NCBI Taxonomy" id="996"/>
    <lineage>
        <taxon>Bacteria</taxon>
        <taxon>Pseudomonadati</taxon>
        <taxon>Bacteroidota</taxon>
        <taxon>Flavobacteriia</taxon>
        <taxon>Flavobacteriales</taxon>
        <taxon>Flavobacteriaceae</taxon>
        <taxon>Flavobacterium</taxon>
    </lineage>
</organism>
<dbReference type="OrthoDB" id="707631at2"/>
<dbReference type="AlphaFoldDB" id="A0A437UAC0"/>
<keyword evidence="2" id="KW-1185">Reference proteome</keyword>
<protein>
    <recommendedName>
        <fullName evidence="3">Replication restart DNA helicase PriA</fullName>
    </recommendedName>
</protein>
<evidence type="ECO:0008006" key="3">
    <source>
        <dbReference type="Google" id="ProtNLM"/>
    </source>
</evidence>
<gene>
    <name evidence="1" type="ORF">EH230_06490</name>
</gene>
<dbReference type="RefSeq" id="WP_127823241.1">
    <property type="nucleotide sequence ID" value="NZ_RQSM01000003.1"/>
</dbReference>